<dbReference type="EMBL" id="FLQS01000057">
    <property type="protein sequence ID" value="SBS78776.1"/>
    <property type="molecule type" value="Genomic_DNA"/>
</dbReference>
<dbReference type="GO" id="GO:0016791">
    <property type="term" value="F:phosphatase activity"/>
    <property type="evidence" value="ECO:0007669"/>
    <property type="project" value="TreeGrafter"/>
</dbReference>
<dbReference type="InterPro" id="IPR000014">
    <property type="entry name" value="PAS"/>
</dbReference>
<feature type="domain" description="PPM-type phosphatase" evidence="3">
    <location>
        <begin position="156"/>
        <end position="379"/>
    </location>
</feature>
<dbReference type="Gene3D" id="3.60.40.10">
    <property type="entry name" value="PPM-type phosphatase domain"/>
    <property type="match status" value="1"/>
</dbReference>
<dbReference type="Gene3D" id="3.30.450.20">
    <property type="entry name" value="PAS domain"/>
    <property type="match status" value="1"/>
</dbReference>
<dbReference type="SUPFAM" id="SSF81606">
    <property type="entry name" value="PP2C-like"/>
    <property type="match status" value="1"/>
</dbReference>
<organism evidence="4">
    <name type="scientific">uncultured Mycobacterium sp</name>
    <dbReference type="NCBI Taxonomy" id="171292"/>
    <lineage>
        <taxon>Bacteria</taxon>
        <taxon>Bacillati</taxon>
        <taxon>Actinomycetota</taxon>
        <taxon>Actinomycetes</taxon>
        <taxon>Mycobacteriales</taxon>
        <taxon>Mycobacteriaceae</taxon>
        <taxon>Mycobacterium</taxon>
        <taxon>environmental samples</taxon>
    </lineage>
</organism>
<evidence type="ECO:0000256" key="1">
    <source>
        <dbReference type="ARBA" id="ARBA00022801"/>
    </source>
</evidence>
<dbReference type="PANTHER" id="PTHR43156">
    <property type="entry name" value="STAGE II SPORULATION PROTEIN E-RELATED"/>
    <property type="match status" value="1"/>
</dbReference>
<name>A0A1Y5PJ57_9MYCO</name>
<proteinExistence type="predicted"/>
<keyword evidence="1" id="KW-0378">Hydrolase</keyword>
<dbReference type="AlphaFoldDB" id="A0A1Y5PJ57"/>
<gene>
    <name evidence="4" type="ORF">MHPYR_600030</name>
</gene>
<evidence type="ECO:0000259" key="3">
    <source>
        <dbReference type="SMART" id="SM00331"/>
    </source>
</evidence>
<dbReference type="InterPro" id="IPR052016">
    <property type="entry name" value="Bact_Sigma-Reg"/>
</dbReference>
<dbReference type="InterPro" id="IPR001932">
    <property type="entry name" value="PPM-type_phosphatase-like_dom"/>
</dbReference>
<accession>A0A1Y5PJ57</accession>
<dbReference type="PANTHER" id="PTHR43156:SF2">
    <property type="entry name" value="STAGE II SPORULATION PROTEIN E"/>
    <property type="match status" value="1"/>
</dbReference>
<dbReference type="InterPro" id="IPR035965">
    <property type="entry name" value="PAS-like_dom_sf"/>
</dbReference>
<keyword evidence="2" id="KW-0175">Coiled coil</keyword>
<dbReference type="Pfam" id="PF13426">
    <property type="entry name" value="PAS_9"/>
    <property type="match status" value="1"/>
</dbReference>
<dbReference type="CDD" id="cd00130">
    <property type="entry name" value="PAS"/>
    <property type="match status" value="1"/>
</dbReference>
<reference evidence="4" key="1">
    <citation type="submission" date="2016-03" db="EMBL/GenBank/DDBJ databases">
        <authorList>
            <person name="Ploux O."/>
        </authorList>
    </citation>
    <scope>NUCLEOTIDE SEQUENCE</scope>
    <source>
        <strain evidence="4">UC10</strain>
    </source>
</reference>
<dbReference type="Pfam" id="PF07228">
    <property type="entry name" value="SpoIIE"/>
    <property type="match status" value="1"/>
</dbReference>
<feature type="coiled-coil region" evidence="2">
    <location>
        <begin position="121"/>
        <end position="148"/>
    </location>
</feature>
<dbReference type="SUPFAM" id="SSF55785">
    <property type="entry name" value="PYP-like sensor domain (PAS domain)"/>
    <property type="match status" value="1"/>
</dbReference>
<sequence>MTDAEELWDNGPNGQLAATPDGQIVMANATLASWLGVAPKALCGRQIVDLFTVGGRIHFETHFAPMLTMSGRLDEISVELLTADGSRRPVFLSANVKTGDDGRPVLLRVAIQDARDRRSYERALLDERQRAESERARAQSLANTLRRSLLPPSLSVPEGLIAASHSQPSVQDIGGDFYDLFPLSRTMSGFFLGDVCGKGPEAASITSLMRYTMRTAAVVDPDPITVLRRLNSVLGQEPRDDAPPFCTVVFGTITHTDGGFFVRLASGGHPPPLLLEHSGEARYLDIVGGMAVGLTDQPTFVDTSLWLAPGDTMLLYSDGLTEARIGDGTRRFDDDGALRRFATALAPVTPDVLIDEIRELLSGFGDGVEDDTAVLALGVPG</sequence>
<dbReference type="SMART" id="SM00331">
    <property type="entry name" value="PP2C_SIG"/>
    <property type="match status" value="1"/>
</dbReference>
<protein>
    <submittedName>
        <fullName evidence="4">Putative PAS/PAC sensor protein</fullName>
    </submittedName>
</protein>
<evidence type="ECO:0000256" key="2">
    <source>
        <dbReference type="SAM" id="Coils"/>
    </source>
</evidence>
<dbReference type="NCBIfam" id="TIGR00229">
    <property type="entry name" value="sensory_box"/>
    <property type="match status" value="1"/>
</dbReference>
<dbReference type="InterPro" id="IPR036457">
    <property type="entry name" value="PPM-type-like_dom_sf"/>
</dbReference>
<evidence type="ECO:0000313" key="4">
    <source>
        <dbReference type="EMBL" id="SBS78776.1"/>
    </source>
</evidence>